<gene>
    <name evidence="1" type="ORF">SAMN05444373_103213</name>
</gene>
<reference evidence="1 2" key="1">
    <citation type="submission" date="2016-11" db="EMBL/GenBank/DDBJ databases">
        <authorList>
            <person name="Varghese N."/>
            <person name="Submissions S."/>
        </authorList>
    </citation>
    <scope>NUCLEOTIDE SEQUENCE [LARGE SCALE GENOMIC DNA]</scope>
    <source>
        <strain evidence="1 2">DSM 19027</strain>
    </source>
</reference>
<dbReference type="RefSeq" id="WP_149678986.1">
    <property type="nucleotide sequence ID" value="NZ_FQZP01000032.1"/>
</dbReference>
<dbReference type="OrthoDB" id="2573657at2"/>
<evidence type="ECO:0000313" key="2">
    <source>
        <dbReference type="Proteomes" id="UP000324781"/>
    </source>
</evidence>
<keyword evidence="2" id="KW-1185">Reference proteome</keyword>
<accession>A0A1M6HG21</accession>
<protein>
    <submittedName>
        <fullName evidence="1">Uncharacterized protein</fullName>
    </submittedName>
</protein>
<name>A0A1M6HG21_9FIRM</name>
<sequence length="111" mass="13407">MKMHVDPDRIEELGRQLKNFSYNIEDMYQYVYNMVTRLVETVEAKYHESYVRANTRALKEALGRLRNNTETAYRNLQDLAMFAINSASGYREKEYQIANRSRKTHWKHRNR</sequence>
<dbReference type="AlphaFoldDB" id="A0A1M6HG21"/>
<organism evidence="1 2">
    <name type="scientific">Thermoclostridium caenicola</name>
    <dbReference type="NCBI Taxonomy" id="659425"/>
    <lineage>
        <taxon>Bacteria</taxon>
        <taxon>Bacillati</taxon>
        <taxon>Bacillota</taxon>
        <taxon>Clostridia</taxon>
        <taxon>Eubacteriales</taxon>
        <taxon>Oscillospiraceae</taxon>
        <taxon>Thermoclostridium</taxon>
    </lineage>
</organism>
<dbReference type="Proteomes" id="UP000324781">
    <property type="component" value="Unassembled WGS sequence"/>
</dbReference>
<proteinExistence type="predicted"/>
<dbReference type="EMBL" id="FQZP01000032">
    <property type="protein sequence ID" value="SHJ21141.1"/>
    <property type="molecule type" value="Genomic_DNA"/>
</dbReference>
<evidence type="ECO:0000313" key="1">
    <source>
        <dbReference type="EMBL" id="SHJ21141.1"/>
    </source>
</evidence>